<evidence type="ECO:0000256" key="6">
    <source>
        <dbReference type="HAMAP-Rule" id="MF_00060"/>
    </source>
</evidence>
<comment type="catalytic activity">
    <reaction evidence="1 6">
        <text>a ribonucleoside 5'-phosphate + H2O = a ribonucleoside + phosphate</text>
        <dbReference type="Rhea" id="RHEA:12484"/>
        <dbReference type="ChEBI" id="CHEBI:15377"/>
        <dbReference type="ChEBI" id="CHEBI:18254"/>
        <dbReference type="ChEBI" id="CHEBI:43474"/>
        <dbReference type="ChEBI" id="CHEBI:58043"/>
        <dbReference type="EC" id="3.1.3.5"/>
    </reaction>
</comment>
<protein>
    <recommendedName>
        <fullName evidence="6">5'-nucleotidase SurE</fullName>
        <ecNumber evidence="6">3.1.3.5</ecNumber>
    </recommendedName>
    <alternativeName>
        <fullName evidence="6">Nucleoside 5'-monophosphate phosphohydrolase</fullName>
    </alternativeName>
</protein>
<dbReference type="GO" id="GO:0000166">
    <property type="term" value="F:nucleotide binding"/>
    <property type="evidence" value="ECO:0007669"/>
    <property type="project" value="UniProtKB-KW"/>
</dbReference>
<dbReference type="OrthoDB" id="9780815at2"/>
<evidence type="ECO:0000256" key="2">
    <source>
        <dbReference type="ARBA" id="ARBA00011062"/>
    </source>
</evidence>
<keyword evidence="5 6" id="KW-0378">Hydrolase</keyword>
<comment type="subcellular location">
    <subcellularLocation>
        <location evidence="6">Cytoplasm</location>
    </subcellularLocation>
</comment>
<dbReference type="InterPro" id="IPR030048">
    <property type="entry name" value="SurE"/>
</dbReference>
<keyword evidence="4 6" id="KW-0547">Nucleotide-binding</keyword>
<evidence type="ECO:0000313" key="8">
    <source>
        <dbReference type="EMBL" id="BAV92147.1"/>
    </source>
</evidence>
<evidence type="ECO:0000256" key="1">
    <source>
        <dbReference type="ARBA" id="ARBA00000815"/>
    </source>
</evidence>
<name>A0A1J1E2P5_9BACT</name>
<dbReference type="PANTHER" id="PTHR30457">
    <property type="entry name" value="5'-NUCLEOTIDASE SURE"/>
    <property type="match status" value="1"/>
</dbReference>
<keyword evidence="3 6" id="KW-0479">Metal-binding</keyword>
<feature type="binding site" evidence="6">
    <location>
        <position position="8"/>
    </location>
    <ligand>
        <name>a divalent metal cation</name>
        <dbReference type="ChEBI" id="CHEBI:60240"/>
    </ligand>
</feature>
<dbReference type="NCBIfam" id="TIGR00087">
    <property type="entry name" value="surE"/>
    <property type="match status" value="1"/>
</dbReference>
<evidence type="ECO:0000256" key="3">
    <source>
        <dbReference type="ARBA" id="ARBA00022723"/>
    </source>
</evidence>
<keyword evidence="6" id="KW-0963">Cytoplasm</keyword>
<dbReference type="GO" id="GO:0008253">
    <property type="term" value="F:5'-nucleotidase activity"/>
    <property type="evidence" value="ECO:0007669"/>
    <property type="project" value="UniProtKB-UniRule"/>
</dbReference>
<feature type="binding site" evidence="6">
    <location>
        <position position="9"/>
    </location>
    <ligand>
        <name>a divalent metal cation</name>
        <dbReference type="ChEBI" id="CHEBI:60240"/>
    </ligand>
</feature>
<keyword evidence="9" id="KW-1185">Reference proteome</keyword>
<dbReference type="SUPFAM" id="SSF64167">
    <property type="entry name" value="SurE-like"/>
    <property type="match status" value="1"/>
</dbReference>
<dbReference type="InterPro" id="IPR036523">
    <property type="entry name" value="SurE-like_sf"/>
</dbReference>
<dbReference type="GO" id="GO:0046872">
    <property type="term" value="F:metal ion binding"/>
    <property type="evidence" value="ECO:0007669"/>
    <property type="project" value="UniProtKB-UniRule"/>
</dbReference>
<dbReference type="HAMAP" id="MF_00060">
    <property type="entry name" value="SurE"/>
    <property type="match status" value="1"/>
</dbReference>
<comment type="cofactor">
    <cofactor evidence="6">
        <name>a divalent metal cation</name>
        <dbReference type="ChEBI" id="CHEBI:60240"/>
    </cofactor>
    <text evidence="6">Binds 1 divalent metal cation per subunit.</text>
</comment>
<dbReference type="GO" id="GO:0005737">
    <property type="term" value="C:cytoplasm"/>
    <property type="evidence" value="ECO:0007669"/>
    <property type="project" value="UniProtKB-SubCell"/>
</dbReference>
<feature type="binding site" evidence="6">
    <location>
        <position position="95"/>
    </location>
    <ligand>
        <name>a divalent metal cation</name>
        <dbReference type="ChEBI" id="CHEBI:60240"/>
    </ligand>
</feature>
<accession>A0A1J1E2P5</accession>
<dbReference type="KEGG" id="dtr:RSDT_0635"/>
<comment type="similarity">
    <text evidence="2 6">Belongs to the SurE nucleotidase family.</text>
</comment>
<evidence type="ECO:0000256" key="5">
    <source>
        <dbReference type="ARBA" id="ARBA00022801"/>
    </source>
</evidence>
<dbReference type="PANTHER" id="PTHR30457:SF0">
    <property type="entry name" value="PHOSPHATASE, PUTATIVE (AFU_ORTHOLOGUE AFUA_4G01070)-RELATED"/>
    <property type="match status" value="1"/>
</dbReference>
<reference evidence="8 9" key="1">
    <citation type="journal article" date="2017" name="ISME J.">
        <title>Genome of 'Ca. Desulfovibrio trichonymphae', an H2-oxidizing bacterium in a tripartite symbiotic system within a protist cell in the termite gut.</title>
        <authorList>
            <person name="Kuwahara H."/>
            <person name="Yuki M."/>
            <person name="Izawa K."/>
            <person name="Ohkuma M."/>
            <person name="Hongoh Y."/>
        </authorList>
    </citation>
    <scope>NUCLEOTIDE SEQUENCE [LARGE SCALE GENOMIC DNA]</scope>
    <source>
        <strain evidence="8 9">Rs-N31</strain>
    </source>
</reference>
<organism evidence="8 9">
    <name type="scientific">Candidatus Desulfovibrio trichonymphae</name>
    <dbReference type="NCBI Taxonomy" id="1725232"/>
    <lineage>
        <taxon>Bacteria</taxon>
        <taxon>Pseudomonadati</taxon>
        <taxon>Thermodesulfobacteriota</taxon>
        <taxon>Desulfovibrionia</taxon>
        <taxon>Desulfovibrionales</taxon>
        <taxon>Desulfovibrionaceae</taxon>
        <taxon>Desulfovibrio</taxon>
    </lineage>
</organism>
<dbReference type="AlphaFoldDB" id="A0A1J1E2P5"/>
<dbReference type="Gene3D" id="3.40.1210.10">
    <property type="entry name" value="Survival protein SurE-like phosphatase/nucleotidase"/>
    <property type="match status" value="1"/>
</dbReference>
<dbReference type="Proteomes" id="UP000242645">
    <property type="component" value="Chromosome"/>
</dbReference>
<dbReference type="InterPro" id="IPR002828">
    <property type="entry name" value="SurE-like_Pase/nucleotidase"/>
</dbReference>
<gene>
    <name evidence="6 8" type="primary">surE</name>
    <name evidence="8" type="ORF">RSDT_0635</name>
</gene>
<dbReference type="EC" id="3.1.3.5" evidence="6"/>
<evidence type="ECO:0000256" key="4">
    <source>
        <dbReference type="ARBA" id="ARBA00022741"/>
    </source>
</evidence>
<evidence type="ECO:0000313" key="9">
    <source>
        <dbReference type="Proteomes" id="UP000242645"/>
    </source>
</evidence>
<comment type="function">
    <text evidence="6">Nucleotidase that shows phosphatase activity on nucleoside 5'-monophosphates.</text>
</comment>
<dbReference type="RefSeq" id="WP_096399664.1">
    <property type="nucleotide sequence ID" value="NZ_AP017368.1"/>
</dbReference>
<sequence length="254" mass="27233">MDVLLTNDDGIRARGIRALYAALLESGHNVRVVAPMRQQSGVGHSLTVFEPVRVVEIVEPAFFGLGVYGTPTDCVKLALARLLPQKPDLVISGINAGPNVGPDILYSGTVGAATEAALEELPSLAVSHDDHKASVDLLPQARHVVALAARIDWTLLAARRVVNVNYPAGGLDAAKGIKPCPQTSAVWKNVYLEHKDPRGAPYWWLEGEIPLHTINAGSDKEMLNRGYITITPLRFEFTDHEGLAALSGLAADTP</sequence>
<dbReference type="Pfam" id="PF01975">
    <property type="entry name" value="SurE"/>
    <property type="match status" value="1"/>
</dbReference>
<proteinExistence type="inferred from homology"/>
<dbReference type="EMBL" id="AP017368">
    <property type="protein sequence ID" value="BAV92147.1"/>
    <property type="molecule type" value="Genomic_DNA"/>
</dbReference>
<evidence type="ECO:0000259" key="7">
    <source>
        <dbReference type="Pfam" id="PF01975"/>
    </source>
</evidence>
<feature type="binding site" evidence="6">
    <location>
        <position position="40"/>
    </location>
    <ligand>
        <name>a divalent metal cation</name>
        <dbReference type="ChEBI" id="CHEBI:60240"/>
    </ligand>
</feature>
<feature type="domain" description="Survival protein SurE-like phosphatase/nucleotidase" evidence="7">
    <location>
        <begin position="3"/>
        <end position="188"/>
    </location>
</feature>